<evidence type="ECO:0000313" key="1">
    <source>
        <dbReference type="EMBL" id="SEI03405.1"/>
    </source>
</evidence>
<proteinExistence type="predicted"/>
<dbReference type="Proteomes" id="UP000198988">
    <property type="component" value="Unassembled WGS sequence"/>
</dbReference>
<dbReference type="EMBL" id="CDSC02000466">
    <property type="protein sequence ID" value="SEI03405.1"/>
    <property type="molecule type" value="Genomic_DNA"/>
</dbReference>
<gene>
    <name evidence="1" type="ORF">BAZSYMA_ACONTIG81273_0</name>
</gene>
<organism evidence="1 2">
    <name type="scientific">Bathymodiolus azoricus thioautotrophic gill symbiont</name>
    <dbReference type="NCBI Taxonomy" id="235205"/>
    <lineage>
        <taxon>Bacteria</taxon>
        <taxon>Pseudomonadati</taxon>
        <taxon>Pseudomonadota</taxon>
        <taxon>Gammaproteobacteria</taxon>
        <taxon>sulfur-oxidizing symbionts</taxon>
    </lineage>
</organism>
<reference evidence="2" key="1">
    <citation type="submission" date="2016-06" db="EMBL/GenBank/DDBJ databases">
        <authorList>
            <person name="Petersen J."/>
            <person name="Sayavedra L."/>
        </authorList>
    </citation>
    <scope>NUCLEOTIDE SEQUENCE [LARGE SCALE GENOMIC DNA]</scope>
    <source>
        <strain evidence="2">BazSymA</strain>
    </source>
</reference>
<sequence length="52" mass="6214">MFGSFLEFFWILDYVMQWPHLGFLIDARSILNMYSFICINGFKSEKEKSTIV</sequence>
<dbReference type="AlphaFoldDB" id="A0A1H6MNK8"/>
<protein>
    <submittedName>
        <fullName evidence="1">Uncharacterized protein</fullName>
    </submittedName>
</protein>
<name>A0A1H6MNK8_9GAMM</name>
<accession>A0A1H6MNK8</accession>
<evidence type="ECO:0000313" key="2">
    <source>
        <dbReference type="Proteomes" id="UP000198988"/>
    </source>
</evidence>